<evidence type="ECO:0000313" key="2">
    <source>
        <dbReference type="EMBL" id="MBA2873261.1"/>
    </source>
</evidence>
<dbReference type="Proteomes" id="UP000523087">
    <property type="component" value="Unassembled WGS sequence"/>
</dbReference>
<evidence type="ECO:0008006" key="4">
    <source>
        <dbReference type="Google" id="ProtNLM"/>
    </source>
</evidence>
<gene>
    <name evidence="2" type="ORF">HNR31_000013</name>
</gene>
<accession>A0A7W0BWC6</accession>
<dbReference type="RefSeq" id="WP_181554228.1">
    <property type="nucleotide sequence ID" value="NZ_JACDUT010000001.1"/>
</dbReference>
<name>A0A7W0BWC6_9BACL</name>
<keyword evidence="3" id="KW-1185">Reference proteome</keyword>
<feature type="transmembrane region" description="Helical" evidence="1">
    <location>
        <begin position="45"/>
        <end position="65"/>
    </location>
</feature>
<keyword evidence="1" id="KW-0472">Membrane</keyword>
<protein>
    <recommendedName>
        <fullName evidence="4">Negative regulator of sigma-X activity</fullName>
    </recommendedName>
</protein>
<reference evidence="2 3" key="1">
    <citation type="submission" date="2020-07" db="EMBL/GenBank/DDBJ databases">
        <title>Genomic Encyclopedia of Type Strains, Phase IV (KMG-IV): sequencing the most valuable type-strain genomes for metagenomic binning, comparative biology and taxonomic classification.</title>
        <authorList>
            <person name="Goeker M."/>
        </authorList>
    </citation>
    <scope>NUCLEOTIDE SEQUENCE [LARGE SCALE GENOMIC DNA]</scope>
    <source>
        <strain evidence="2 3">DSM 15730</strain>
    </source>
</reference>
<dbReference type="AlphaFoldDB" id="A0A7W0BWC6"/>
<organism evidence="2 3">
    <name type="scientific">Thermaerobacillus caldiproteolyticus</name>
    <dbReference type="NCBI Taxonomy" id="247480"/>
    <lineage>
        <taxon>Bacteria</taxon>
        <taxon>Bacillati</taxon>
        <taxon>Bacillota</taxon>
        <taxon>Bacilli</taxon>
        <taxon>Bacillales</taxon>
        <taxon>Anoxybacillaceae</taxon>
        <taxon>Thermaerobacillus</taxon>
    </lineage>
</organism>
<dbReference type="EMBL" id="JACDUT010000001">
    <property type="protein sequence ID" value="MBA2873261.1"/>
    <property type="molecule type" value="Genomic_DNA"/>
</dbReference>
<proteinExistence type="predicted"/>
<evidence type="ECO:0000313" key="3">
    <source>
        <dbReference type="Proteomes" id="UP000523087"/>
    </source>
</evidence>
<sequence length="382" mass="43022">MKQSRWSEQCLQHVLQQMPLIQDRRSKEEIYSQVSSARKRERRKVWIISSMASIAAAFLFVIISLSNMPALQPKREHVIKKKNEAIAIIPLRAQDHSQESQAIIQADQRDVVQSRLVTKEELHDQDVVVFGIPDVNGQTVIPVSVFVAKGEQLSQQIENAQSQVMGEEWGLSDNLFDRITISPSHNQKGLWVVRVPKAHSALSGGSASEVMFLSSIEETVRWMGGTSVQFFTENQKGIDLPNTGHVEWLKIPQKKRAYYFYQLDRSHPLFLAPSPKEFSTFQAALEHMKTASDDPFRPSIPKQVNIAMVQPQQGGVVVQFTSDSRLDESPAIQWMLEAILLTAKEFGFQFVTFTGGNVSRIGPYAFDEKIAVPVAPNPMPIK</sequence>
<comment type="caution">
    <text evidence="2">The sequence shown here is derived from an EMBL/GenBank/DDBJ whole genome shotgun (WGS) entry which is preliminary data.</text>
</comment>
<evidence type="ECO:0000256" key="1">
    <source>
        <dbReference type="SAM" id="Phobius"/>
    </source>
</evidence>
<keyword evidence="1" id="KW-1133">Transmembrane helix</keyword>
<keyword evidence="1" id="KW-0812">Transmembrane</keyword>